<evidence type="ECO:0000259" key="14">
    <source>
        <dbReference type="PROSITE" id="PS51007"/>
    </source>
</evidence>
<dbReference type="GO" id="GO:0020037">
    <property type="term" value="F:heme binding"/>
    <property type="evidence" value="ECO:0007669"/>
    <property type="project" value="InterPro"/>
</dbReference>
<dbReference type="InterPro" id="IPR009056">
    <property type="entry name" value="Cyt_c-like_dom"/>
</dbReference>
<evidence type="ECO:0000256" key="2">
    <source>
        <dbReference type="ARBA" id="ARBA00022617"/>
    </source>
</evidence>
<feature type="signal peptide" evidence="13">
    <location>
        <begin position="1"/>
        <end position="23"/>
    </location>
</feature>
<dbReference type="Pfam" id="PF13442">
    <property type="entry name" value="Cytochrome_CBB3"/>
    <property type="match status" value="1"/>
</dbReference>
<comment type="cofactor">
    <cofactor evidence="11">
        <name>heme c</name>
        <dbReference type="ChEBI" id="CHEBI:61717"/>
    </cofactor>
    <text evidence="11">Binds 1 heme c group per subunit.</text>
</comment>
<keyword evidence="5 12" id="KW-0106">Calcium</keyword>
<evidence type="ECO:0000256" key="5">
    <source>
        <dbReference type="ARBA" id="ARBA00022837"/>
    </source>
</evidence>
<dbReference type="InterPro" id="IPR017512">
    <property type="entry name" value="PQQ_MeOH/EtOH_DH"/>
</dbReference>
<evidence type="ECO:0000256" key="12">
    <source>
        <dbReference type="PIRSR" id="PIRSR617512-3"/>
    </source>
</evidence>
<dbReference type="SUPFAM" id="SSF46626">
    <property type="entry name" value="Cytochrome c"/>
    <property type="match status" value="1"/>
</dbReference>
<dbReference type="RefSeq" id="WP_214621818.1">
    <property type="nucleotide sequence ID" value="NZ_JAHGAW010000002.1"/>
</dbReference>
<dbReference type="Gene3D" id="2.140.10.10">
    <property type="entry name" value="Quinoprotein alcohol dehydrogenase-like superfamily"/>
    <property type="match status" value="1"/>
</dbReference>
<organism evidence="15 16">
    <name type="scientific">Sphingobium nicotianae</name>
    <dbReference type="NCBI Taxonomy" id="2782607"/>
    <lineage>
        <taxon>Bacteria</taxon>
        <taxon>Pseudomonadati</taxon>
        <taxon>Pseudomonadota</taxon>
        <taxon>Alphaproteobacteria</taxon>
        <taxon>Sphingomonadales</taxon>
        <taxon>Sphingomonadaceae</taxon>
        <taxon>Sphingobium</taxon>
    </lineage>
</organism>
<dbReference type="Pfam" id="PF01011">
    <property type="entry name" value="PQQ"/>
    <property type="match status" value="2"/>
</dbReference>
<accession>A0A9X1IPU1</accession>
<comment type="similarity">
    <text evidence="1">Belongs to the bacterial PQQ dehydrogenase family.</text>
</comment>
<gene>
    <name evidence="15" type="ORF">KK488_03865</name>
</gene>
<feature type="binding site" description="covalent" evidence="11">
    <location>
        <position position="636"/>
    </location>
    <ligand>
        <name>heme c</name>
        <dbReference type="ChEBI" id="CHEBI:61717"/>
    </ligand>
</feature>
<dbReference type="GO" id="GO:0005509">
    <property type="term" value="F:calcium ion binding"/>
    <property type="evidence" value="ECO:0007669"/>
    <property type="project" value="InterPro"/>
</dbReference>
<evidence type="ECO:0000256" key="3">
    <source>
        <dbReference type="ARBA" id="ARBA00022723"/>
    </source>
</evidence>
<dbReference type="AlphaFoldDB" id="A0A9X1IPU1"/>
<dbReference type="InterPro" id="IPR002372">
    <property type="entry name" value="PQQ_rpt_dom"/>
</dbReference>
<comment type="cofactor">
    <cofactor evidence="12">
        <name>Ca(2+)</name>
        <dbReference type="ChEBI" id="CHEBI:29108"/>
    </cofactor>
    <text evidence="12">Binds 1 Ca(2+) ion per subunit.</text>
</comment>
<evidence type="ECO:0000256" key="11">
    <source>
        <dbReference type="PIRSR" id="PIRSR617512-2"/>
    </source>
</evidence>
<feature type="binding site" evidence="11">
    <location>
        <position position="186"/>
    </location>
    <ligand>
        <name>pyrroloquinoline quinone</name>
        <dbReference type="ChEBI" id="CHEBI:58442"/>
    </ligand>
</feature>
<evidence type="ECO:0000256" key="9">
    <source>
        <dbReference type="ARBA" id="ARBA00023157"/>
    </source>
</evidence>
<evidence type="ECO:0000256" key="13">
    <source>
        <dbReference type="SAM" id="SignalP"/>
    </source>
</evidence>
<dbReference type="EMBL" id="JAHGAW010000002">
    <property type="protein sequence ID" value="MBT2186075.1"/>
    <property type="molecule type" value="Genomic_DNA"/>
</dbReference>
<keyword evidence="6 11" id="KW-0634">PQQ</keyword>
<dbReference type="PROSITE" id="PS51007">
    <property type="entry name" value="CYTC"/>
    <property type="match status" value="1"/>
</dbReference>
<sequence>MRRAAQVSLYAASIAMVVSTSFAGAQTVWPGASVVDQKLVANEGDGTDWPSYGRTYSENHFSPLTQVNEQTVGRLKLAWSQELSPMQRSDTQPLEAGGVIYATAGLSIVHAFEATTGKLLWTHDPNVAEVAGTKLRPSWGVRGLALWKGTVIVGTQDGRLIALNAKTGEQIWSTQTLDRDNEATITGAPRVFGDRVVIGYAGAERANIRGAVAAFDAATGKFLWRFYTVPGDPAKGFEDPAMEMAAKTWSGEWWKHGGGGTVWNGMTYDPELDRLYIGTGNGGPWNWKIRNPKGGDALFLASIVALDAKTGAYVWHHQQNPNEAWDYNSTMDIAMATIDIDGRPRKVLMQAPKSGFYFVLDRETGKLISAEKIGKVTWATGYDLNTGRPIEAPDIRYQNKPLLIWPGTFGVHNWQPMSYSPVAKLAFIPSIHQADAYAAEGIDPTTWKADPNNWNTGLGWSVVGSSSVHVPEEEFHSYLQAWDPGLQKRAWRVETPGIVNGGTMATAGGLVFQGHIDGTFNAFAAATGKKLWSFPAGVSVLGAPISFSVGGKQYITVMAGPPSGSPAAILPQQSQFGWRYRDHPRRLLTFVLDGTGKLPATAAPGPEKPLVSDELIPDPKLAKTGATSFNKNCMTCHGVGAVASGAAPDLRASPLVLSRESFAMIVRTGALKSAGMPDFPEIGDAELDALRHYVRQQARGPSRIGPKPSGM</sequence>
<keyword evidence="9" id="KW-1015">Disulfide bond</keyword>
<dbReference type="Proteomes" id="UP001138757">
    <property type="component" value="Unassembled WGS sequence"/>
</dbReference>
<feature type="binding site" evidence="12">
    <location>
        <position position="326"/>
    </location>
    <ligand>
        <name>Ca(2+)</name>
        <dbReference type="ChEBI" id="CHEBI:29108"/>
    </ligand>
</feature>
<evidence type="ECO:0000256" key="8">
    <source>
        <dbReference type="ARBA" id="ARBA00023004"/>
    </source>
</evidence>
<feature type="binding site" evidence="12">
    <location>
        <position position="204"/>
    </location>
    <ligand>
        <name>Ca(2+)</name>
        <dbReference type="ChEBI" id="CHEBI:29108"/>
    </ligand>
</feature>
<name>A0A9X1IPU1_9SPHN</name>
<dbReference type="SUPFAM" id="SSF50998">
    <property type="entry name" value="Quinoprotein alcohol dehydrogenase-like"/>
    <property type="match status" value="1"/>
</dbReference>
<feature type="binding site" description="axial binding residue" evidence="12">
    <location>
        <position position="637"/>
    </location>
    <ligand>
        <name>heme c</name>
        <dbReference type="ChEBI" id="CHEBI:61717"/>
    </ligand>
    <ligandPart>
        <name>Fe</name>
        <dbReference type="ChEBI" id="CHEBI:18248"/>
    </ligandPart>
</feature>
<keyword evidence="4 13" id="KW-0732">Signal</keyword>
<feature type="binding site" evidence="11">
    <location>
        <begin position="413"/>
        <end position="414"/>
    </location>
    <ligand>
        <name>pyrroloquinoline quinone</name>
        <dbReference type="ChEBI" id="CHEBI:58442"/>
    </ligand>
</feature>
<comment type="cofactor">
    <cofactor evidence="11">
        <name>pyrroloquinoline quinone</name>
        <dbReference type="ChEBI" id="CHEBI:58442"/>
    </cofactor>
    <text evidence="11">Binds 1 PQQ group per subunit.</text>
</comment>
<evidence type="ECO:0000256" key="4">
    <source>
        <dbReference type="ARBA" id="ARBA00022729"/>
    </source>
</evidence>
<dbReference type="Gene3D" id="1.10.760.10">
    <property type="entry name" value="Cytochrome c-like domain"/>
    <property type="match status" value="1"/>
</dbReference>
<feature type="binding site" evidence="11">
    <location>
        <begin position="202"/>
        <end position="203"/>
    </location>
    <ligand>
        <name>pyrroloquinoline quinone</name>
        <dbReference type="ChEBI" id="CHEBI:58442"/>
    </ligand>
</feature>
<dbReference type="InterPro" id="IPR036909">
    <property type="entry name" value="Cyt_c-like_dom_sf"/>
</dbReference>
<dbReference type="InterPro" id="IPR018391">
    <property type="entry name" value="PQQ_b-propeller_rpt"/>
</dbReference>
<feature type="binding site" evidence="11">
    <location>
        <position position="142"/>
    </location>
    <ligand>
        <name>pyrroloquinoline quinone</name>
        <dbReference type="ChEBI" id="CHEBI:58442"/>
    </ligand>
</feature>
<evidence type="ECO:0000256" key="7">
    <source>
        <dbReference type="ARBA" id="ARBA00023002"/>
    </source>
</evidence>
<evidence type="ECO:0000256" key="1">
    <source>
        <dbReference type="ARBA" id="ARBA00008156"/>
    </source>
</evidence>
<dbReference type="NCBIfam" id="TIGR03075">
    <property type="entry name" value="PQQ_enz_alc_DH"/>
    <property type="match status" value="1"/>
</dbReference>
<keyword evidence="7 15" id="KW-0560">Oxidoreductase</keyword>
<feature type="binding site" evidence="11">
    <location>
        <position position="353"/>
    </location>
    <ligand>
        <name>pyrroloquinoline quinone</name>
        <dbReference type="ChEBI" id="CHEBI:58442"/>
    </ligand>
</feature>
<dbReference type="GO" id="GO:0016020">
    <property type="term" value="C:membrane"/>
    <property type="evidence" value="ECO:0007669"/>
    <property type="project" value="InterPro"/>
</dbReference>
<feature type="binding site" evidence="12">
    <location>
        <position position="281"/>
    </location>
    <ligand>
        <name>Ca(2+)</name>
        <dbReference type="ChEBI" id="CHEBI:29108"/>
    </ligand>
</feature>
<evidence type="ECO:0000256" key="10">
    <source>
        <dbReference type="PIRSR" id="PIRSR617512-1"/>
    </source>
</evidence>
<dbReference type="GO" id="GO:0016614">
    <property type="term" value="F:oxidoreductase activity, acting on CH-OH group of donors"/>
    <property type="evidence" value="ECO:0007669"/>
    <property type="project" value="InterPro"/>
</dbReference>
<comment type="caution">
    <text evidence="15">The sequence shown here is derived from an EMBL/GenBank/DDBJ whole genome shotgun (WGS) entry which is preliminary data.</text>
</comment>
<evidence type="ECO:0000313" key="15">
    <source>
        <dbReference type="EMBL" id="MBT2186075.1"/>
    </source>
</evidence>
<feature type="binding site" evidence="11">
    <location>
        <position position="261"/>
    </location>
    <ligand>
        <name>pyrroloquinoline quinone</name>
        <dbReference type="ChEBI" id="CHEBI:58442"/>
    </ligand>
</feature>
<evidence type="ECO:0000256" key="6">
    <source>
        <dbReference type="ARBA" id="ARBA00022891"/>
    </source>
</evidence>
<dbReference type="PANTHER" id="PTHR32303">
    <property type="entry name" value="QUINOPROTEIN ALCOHOL DEHYDROGENASE (CYTOCHROME C)"/>
    <property type="match status" value="1"/>
</dbReference>
<protein>
    <submittedName>
        <fullName evidence="15">PQQ-dependent dehydrogenase, methanol/ethanol family</fullName>
        <ecNumber evidence="15">1.1.2.-</ecNumber>
    </submittedName>
</protein>
<feature type="binding site" description="axial binding residue" evidence="12">
    <location>
        <position position="676"/>
    </location>
    <ligand>
        <name>heme c</name>
        <dbReference type="ChEBI" id="CHEBI:61717"/>
    </ligand>
    <ligandPart>
        <name>Fe</name>
        <dbReference type="ChEBI" id="CHEBI:18248"/>
    </ligandPart>
</feature>
<keyword evidence="8 12" id="KW-0408">Iron</keyword>
<feature type="binding site" description="covalent" evidence="11">
    <location>
        <position position="633"/>
    </location>
    <ligand>
        <name>heme c</name>
        <dbReference type="ChEBI" id="CHEBI:61717"/>
    </ligand>
</feature>
<feature type="domain" description="Cytochrome c" evidence="14">
    <location>
        <begin position="620"/>
        <end position="698"/>
    </location>
</feature>
<dbReference type="GO" id="GO:0009055">
    <property type="term" value="F:electron transfer activity"/>
    <property type="evidence" value="ECO:0007669"/>
    <property type="project" value="InterPro"/>
</dbReference>
<feature type="chain" id="PRO_5040741874" evidence="13">
    <location>
        <begin position="24"/>
        <end position="711"/>
    </location>
</feature>
<evidence type="ECO:0000313" key="16">
    <source>
        <dbReference type="Proteomes" id="UP001138757"/>
    </source>
</evidence>
<dbReference type="InterPro" id="IPR011047">
    <property type="entry name" value="Quinoprotein_ADH-like_sf"/>
</dbReference>
<dbReference type="EC" id="1.1.2.-" evidence="15"/>
<keyword evidence="2 11" id="KW-0349">Heme</keyword>
<proteinExistence type="inferred from homology"/>
<keyword evidence="3 12" id="KW-0479">Metal-binding</keyword>
<dbReference type="SMART" id="SM00564">
    <property type="entry name" value="PQQ"/>
    <property type="match status" value="5"/>
</dbReference>
<keyword evidence="16" id="KW-1185">Reference proteome</keyword>
<feature type="active site" description="Proton acceptor" evidence="10">
    <location>
        <position position="326"/>
    </location>
</feature>
<reference evidence="15" key="1">
    <citation type="submission" date="2021-05" db="EMBL/GenBank/DDBJ databases">
        <title>Genome of Sphingobium sp. strain.</title>
        <authorList>
            <person name="Fan R."/>
        </authorList>
    </citation>
    <scope>NUCLEOTIDE SEQUENCE</scope>
    <source>
        <strain evidence="15">H33</strain>
    </source>
</reference>